<keyword evidence="2" id="KW-1185">Reference proteome</keyword>
<dbReference type="OrthoDB" id="448123at2759"/>
<reference evidence="1" key="1">
    <citation type="submission" date="2021-02" db="EMBL/GenBank/DDBJ databases">
        <authorList>
            <person name="Dougan E. K."/>
            <person name="Rhodes N."/>
            <person name="Thang M."/>
            <person name="Chan C."/>
        </authorList>
    </citation>
    <scope>NUCLEOTIDE SEQUENCE</scope>
</reference>
<evidence type="ECO:0000313" key="1">
    <source>
        <dbReference type="EMBL" id="CAE7943317.1"/>
    </source>
</evidence>
<evidence type="ECO:0000313" key="2">
    <source>
        <dbReference type="Proteomes" id="UP000601435"/>
    </source>
</evidence>
<sequence>MDAWELGPPAARPMAKRVAVGTEKDMAKAVHLIARLCPKNSLEVRQLQAACFVMFILPKACPYVQAVVNATKQYADKAKGAQSGKCEPPPGEPHVHAWAALLRVAMDDEALNTDDRQAIEQHRAVSTDPLIMSGIVYVCKVRKAFDRDSMKMFFSVHRDAEPSLTALTKGLIHAGGRLKRGQAPRSGLEREVQEVVDHLTEILGGK</sequence>
<organism evidence="1 2">
    <name type="scientific">Symbiodinium necroappetens</name>
    <dbReference type="NCBI Taxonomy" id="1628268"/>
    <lineage>
        <taxon>Eukaryota</taxon>
        <taxon>Sar</taxon>
        <taxon>Alveolata</taxon>
        <taxon>Dinophyceae</taxon>
        <taxon>Suessiales</taxon>
        <taxon>Symbiodiniaceae</taxon>
        <taxon>Symbiodinium</taxon>
    </lineage>
</organism>
<dbReference type="Proteomes" id="UP000601435">
    <property type="component" value="Unassembled WGS sequence"/>
</dbReference>
<comment type="caution">
    <text evidence="1">The sequence shown here is derived from an EMBL/GenBank/DDBJ whole genome shotgun (WGS) entry which is preliminary data.</text>
</comment>
<gene>
    <name evidence="1" type="ORF">SNEC2469_LOCUS35010</name>
</gene>
<dbReference type="EMBL" id="CAJNJA010099229">
    <property type="protein sequence ID" value="CAE7943317.1"/>
    <property type="molecule type" value="Genomic_DNA"/>
</dbReference>
<dbReference type="AlphaFoldDB" id="A0A813CLJ6"/>
<protein>
    <submittedName>
        <fullName evidence="1">Uncharacterized protein</fullName>
    </submittedName>
</protein>
<name>A0A813CLJ6_9DINO</name>
<proteinExistence type="predicted"/>
<accession>A0A813CLJ6</accession>